<dbReference type="Proteomes" id="UP000658382">
    <property type="component" value="Unassembled WGS sequence"/>
</dbReference>
<evidence type="ECO:0000313" key="2">
    <source>
        <dbReference type="EMBL" id="GGJ96633.1"/>
    </source>
</evidence>
<keyword evidence="3" id="KW-1185">Reference proteome</keyword>
<keyword evidence="1" id="KW-0812">Transmembrane</keyword>
<feature type="transmembrane region" description="Helical" evidence="1">
    <location>
        <begin position="6"/>
        <end position="22"/>
    </location>
</feature>
<dbReference type="EMBL" id="BMNQ01000023">
    <property type="protein sequence ID" value="GGJ96633.1"/>
    <property type="molecule type" value="Genomic_DNA"/>
</dbReference>
<evidence type="ECO:0000256" key="1">
    <source>
        <dbReference type="SAM" id="Phobius"/>
    </source>
</evidence>
<feature type="transmembrane region" description="Helical" evidence="1">
    <location>
        <begin position="29"/>
        <end position="47"/>
    </location>
</feature>
<feature type="transmembrane region" description="Helical" evidence="1">
    <location>
        <begin position="124"/>
        <end position="144"/>
    </location>
</feature>
<feature type="transmembrane region" description="Helical" evidence="1">
    <location>
        <begin position="67"/>
        <end position="83"/>
    </location>
</feature>
<protein>
    <submittedName>
        <fullName evidence="2">Uncharacterized protein</fullName>
    </submittedName>
</protein>
<keyword evidence="1" id="KW-1133">Transmembrane helix</keyword>
<dbReference type="AlphaFoldDB" id="A0A917PWE6"/>
<dbReference type="RefSeq" id="WP_188632847.1">
    <property type="nucleotide sequence ID" value="NZ_BMNQ01000023.1"/>
</dbReference>
<sequence length="156" mass="18212">MERILLWLFLIIGIVLLIKSFKKNPLQEWLLGYLLAAHLAVFLGQLVVNYQLLSYPVKLFPSFESSVLYEYLLLPIISVGYYYQTSSWTSISRLLGMALLSSAALTIFEVILEKNTDLIQYIHWYWYDSLISIFVFLLMIRFLMKQIVTSGRGRND</sequence>
<gene>
    <name evidence="2" type="ORF">GCM10007063_18860</name>
</gene>
<evidence type="ECO:0000313" key="3">
    <source>
        <dbReference type="Proteomes" id="UP000658382"/>
    </source>
</evidence>
<proteinExistence type="predicted"/>
<reference evidence="2" key="1">
    <citation type="journal article" date="2014" name="Int. J. Syst. Evol. Microbiol.">
        <title>Complete genome sequence of Corynebacterium casei LMG S-19264T (=DSM 44701T), isolated from a smear-ripened cheese.</title>
        <authorList>
            <consortium name="US DOE Joint Genome Institute (JGI-PGF)"/>
            <person name="Walter F."/>
            <person name="Albersmeier A."/>
            <person name="Kalinowski J."/>
            <person name="Ruckert C."/>
        </authorList>
    </citation>
    <scope>NUCLEOTIDE SEQUENCE</scope>
    <source>
        <strain evidence="2">JCM 12580</strain>
    </source>
</reference>
<feature type="transmembrane region" description="Helical" evidence="1">
    <location>
        <begin position="95"/>
        <end position="112"/>
    </location>
</feature>
<organism evidence="2 3">
    <name type="scientific">Lentibacillus kapialis</name>
    <dbReference type="NCBI Taxonomy" id="340214"/>
    <lineage>
        <taxon>Bacteria</taxon>
        <taxon>Bacillati</taxon>
        <taxon>Bacillota</taxon>
        <taxon>Bacilli</taxon>
        <taxon>Bacillales</taxon>
        <taxon>Bacillaceae</taxon>
        <taxon>Lentibacillus</taxon>
    </lineage>
</organism>
<comment type="caution">
    <text evidence="2">The sequence shown here is derived from an EMBL/GenBank/DDBJ whole genome shotgun (WGS) entry which is preliminary data.</text>
</comment>
<dbReference type="InterPro" id="IPR048147">
    <property type="entry name" value="CBO0543-like"/>
</dbReference>
<dbReference type="NCBIfam" id="NF041644">
    <property type="entry name" value="CBO0543_fam"/>
    <property type="match status" value="1"/>
</dbReference>
<accession>A0A917PWE6</accession>
<name>A0A917PWE6_9BACI</name>
<keyword evidence="1" id="KW-0472">Membrane</keyword>
<reference evidence="2" key="2">
    <citation type="submission" date="2020-09" db="EMBL/GenBank/DDBJ databases">
        <authorList>
            <person name="Sun Q."/>
            <person name="Ohkuma M."/>
        </authorList>
    </citation>
    <scope>NUCLEOTIDE SEQUENCE</scope>
    <source>
        <strain evidence="2">JCM 12580</strain>
    </source>
</reference>